<reference evidence="1" key="1">
    <citation type="journal article" date="2023" name="Plant J.">
        <title>Genome sequences and population genomics provide insights into the demographic history, inbreeding, and mutation load of two 'living fossil' tree species of Dipteronia.</title>
        <authorList>
            <person name="Feng Y."/>
            <person name="Comes H.P."/>
            <person name="Chen J."/>
            <person name="Zhu S."/>
            <person name="Lu R."/>
            <person name="Zhang X."/>
            <person name="Li P."/>
            <person name="Qiu J."/>
            <person name="Olsen K.M."/>
            <person name="Qiu Y."/>
        </authorList>
    </citation>
    <scope>NUCLEOTIDE SEQUENCE</scope>
    <source>
        <strain evidence="1">NBL</strain>
    </source>
</reference>
<protein>
    <submittedName>
        <fullName evidence="1">Uncharacterized protein</fullName>
    </submittedName>
</protein>
<dbReference type="EMBL" id="JANJYJ010000010">
    <property type="protein sequence ID" value="KAK3183830.1"/>
    <property type="molecule type" value="Genomic_DNA"/>
</dbReference>
<gene>
    <name evidence="1" type="ORF">Dsin_031116</name>
</gene>
<evidence type="ECO:0000313" key="1">
    <source>
        <dbReference type="EMBL" id="KAK3183830.1"/>
    </source>
</evidence>
<sequence length="131" mass="14603">MESSRKRRVSGFVKGKLMPLYRVAKPSSATMQYSTSSKVKPSQSSSATASVGYVVHHQDYLISQPKAQKVSFIVPDNNNVNNRDKYLSQFETIFGVAGDGGDECVDIKAASYISSVQERFKLERLNSERMK</sequence>
<dbReference type="AlphaFoldDB" id="A0AAE0DT30"/>
<keyword evidence="2" id="KW-1185">Reference proteome</keyword>
<name>A0AAE0DT30_9ROSI</name>
<dbReference type="PANTHER" id="PTHR36030:SF1">
    <property type="entry name" value="CALMODULIN-BINDING DOMAIN-CONTAINING PROTEIN"/>
    <property type="match status" value="1"/>
</dbReference>
<comment type="caution">
    <text evidence="1">The sequence shown here is derived from an EMBL/GenBank/DDBJ whole genome shotgun (WGS) entry which is preliminary data.</text>
</comment>
<proteinExistence type="predicted"/>
<evidence type="ECO:0000313" key="2">
    <source>
        <dbReference type="Proteomes" id="UP001281410"/>
    </source>
</evidence>
<dbReference type="Proteomes" id="UP001281410">
    <property type="component" value="Unassembled WGS sequence"/>
</dbReference>
<dbReference type="PANTHER" id="PTHR36030">
    <property type="entry name" value="CALMODULIN-BINDING DOMAIN-CONTAINING PROTEIN"/>
    <property type="match status" value="1"/>
</dbReference>
<organism evidence="1 2">
    <name type="scientific">Dipteronia sinensis</name>
    <dbReference type="NCBI Taxonomy" id="43782"/>
    <lineage>
        <taxon>Eukaryota</taxon>
        <taxon>Viridiplantae</taxon>
        <taxon>Streptophyta</taxon>
        <taxon>Embryophyta</taxon>
        <taxon>Tracheophyta</taxon>
        <taxon>Spermatophyta</taxon>
        <taxon>Magnoliopsida</taxon>
        <taxon>eudicotyledons</taxon>
        <taxon>Gunneridae</taxon>
        <taxon>Pentapetalae</taxon>
        <taxon>rosids</taxon>
        <taxon>malvids</taxon>
        <taxon>Sapindales</taxon>
        <taxon>Sapindaceae</taxon>
        <taxon>Hippocastanoideae</taxon>
        <taxon>Acereae</taxon>
        <taxon>Dipteronia</taxon>
    </lineage>
</organism>
<accession>A0AAE0DT30</accession>